<name>B8BZD6_THAPS</name>
<dbReference type="STRING" id="35128.B8BZD6"/>
<dbReference type="PROSITE" id="PS50011">
    <property type="entry name" value="PROTEIN_KINASE_DOM"/>
    <property type="match status" value="1"/>
</dbReference>
<dbReference type="InterPro" id="IPR011009">
    <property type="entry name" value="Kinase-like_dom_sf"/>
</dbReference>
<evidence type="ECO:0000256" key="7">
    <source>
        <dbReference type="RuleBase" id="RU000304"/>
    </source>
</evidence>
<dbReference type="PaxDb" id="35128-Thaps33984"/>
<organism evidence="10 11">
    <name type="scientific">Thalassiosira pseudonana</name>
    <name type="common">Marine diatom</name>
    <name type="synonym">Cyclotella nana</name>
    <dbReference type="NCBI Taxonomy" id="35128"/>
    <lineage>
        <taxon>Eukaryota</taxon>
        <taxon>Sar</taxon>
        <taxon>Stramenopiles</taxon>
        <taxon>Ochrophyta</taxon>
        <taxon>Bacillariophyta</taxon>
        <taxon>Coscinodiscophyceae</taxon>
        <taxon>Thalassiosirophycidae</taxon>
        <taxon>Thalassiosirales</taxon>
        <taxon>Thalassiosiraceae</taxon>
        <taxon>Thalassiosira</taxon>
    </lineage>
</organism>
<feature type="domain" description="AGC-kinase C-terminal" evidence="9">
    <location>
        <begin position="267"/>
        <end position="298"/>
    </location>
</feature>
<dbReference type="HOGENOM" id="CLU_000288_63_5_1"/>
<dbReference type="GO" id="GO:0007165">
    <property type="term" value="P:signal transduction"/>
    <property type="evidence" value="ECO:0000318"/>
    <property type="project" value="GO_Central"/>
</dbReference>
<feature type="binding site" evidence="6">
    <location>
        <position position="40"/>
    </location>
    <ligand>
        <name>ATP</name>
        <dbReference type="ChEBI" id="CHEBI:30616"/>
    </ligand>
</feature>
<dbReference type="AlphaFoldDB" id="B8BZD6"/>
<dbReference type="InterPro" id="IPR008271">
    <property type="entry name" value="Ser/Thr_kinase_AS"/>
</dbReference>
<evidence type="ECO:0000256" key="5">
    <source>
        <dbReference type="ARBA" id="ARBA00022840"/>
    </source>
</evidence>
<dbReference type="PANTHER" id="PTHR24353">
    <property type="entry name" value="CYCLIC NUCLEOTIDE-DEPENDENT PROTEIN KINASE"/>
    <property type="match status" value="1"/>
</dbReference>
<evidence type="ECO:0000256" key="1">
    <source>
        <dbReference type="ARBA" id="ARBA00022527"/>
    </source>
</evidence>
<dbReference type="InterPro" id="IPR000719">
    <property type="entry name" value="Prot_kinase_dom"/>
</dbReference>
<evidence type="ECO:0000259" key="9">
    <source>
        <dbReference type="PROSITE" id="PS51285"/>
    </source>
</evidence>
<dbReference type="InParanoid" id="B8BZD6"/>
<dbReference type="RefSeq" id="XP_002289326.1">
    <property type="nucleotide sequence ID" value="XM_002289290.1"/>
</dbReference>
<dbReference type="Pfam" id="PF00069">
    <property type="entry name" value="Pkinase"/>
    <property type="match status" value="1"/>
</dbReference>
<dbReference type="GO" id="GO:0005524">
    <property type="term" value="F:ATP binding"/>
    <property type="evidence" value="ECO:0007669"/>
    <property type="project" value="UniProtKB-UniRule"/>
</dbReference>
<evidence type="ECO:0000256" key="3">
    <source>
        <dbReference type="ARBA" id="ARBA00022741"/>
    </source>
</evidence>
<dbReference type="OMA" id="CCRYEAE"/>
<feature type="domain" description="Protein kinase" evidence="8">
    <location>
        <begin position="4"/>
        <end position="266"/>
    </location>
</feature>
<keyword evidence="4" id="KW-0418">Kinase</keyword>
<dbReference type="KEGG" id="tps:THAPSDRAFT_33984"/>
<accession>B8BZD6</accession>
<gene>
    <name evidence="10" type="ORF">THAPSDRAFT_33984</name>
</gene>
<dbReference type="InterPro" id="IPR017441">
    <property type="entry name" value="Protein_kinase_ATP_BS"/>
</dbReference>
<dbReference type="PANTHER" id="PTHR24353:SF147">
    <property type="entry name" value="CGMP-DEPENDENT SERINE_THREONIN PROTEIN KINASE-RELATED"/>
    <property type="match status" value="1"/>
</dbReference>
<protein>
    <recommendedName>
        <fullName evidence="12">Protein kinase domain-containing protein</fullName>
    </recommendedName>
</protein>
<dbReference type="PROSITE" id="PS51285">
    <property type="entry name" value="AGC_KINASE_CTER"/>
    <property type="match status" value="1"/>
</dbReference>
<evidence type="ECO:0000313" key="11">
    <source>
        <dbReference type="Proteomes" id="UP000001449"/>
    </source>
</evidence>
<dbReference type="GeneID" id="7447960"/>
<dbReference type="Gene3D" id="3.30.200.20">
    <property type="entry name" value="Phosphorylase Kinase, domain 1"/>
    <property type="match status" value="1"/>
</dbReference>
<evidence type="ECO:0000259" key="8">
    <source>
        <dbReference type="PROSITE" id="PS50011"/>
    </source>
</evidence>
<evidence type="ECO:0000256" key="2">
    <source>
        <dbReference type="ARBA" id="ARBA00022679"/>
    </source>
</evidence>
<keyword evidence="2" id="KW-0808">Transferase</keyword>
<keyword evidence="11" id="KW-1185">Reference proteome</keyword>
<evidence type="ECO:0000256" key="6">
    <source>
        <dbReference type="PROSITE-ProRule" id="PRU10141"/>
    </source>
</evidence>
<keyword evidence="5 6" id="KW-0067">ATP-binding</keyword>
<keyword evidence="3 6" id="KW-0547">Nucleotide-binding</keyword>
<dbReference type="eggNOG" id="KOG0616">
    <property type="taxonomic scope" value="Eukaryota"/>
</dbReference>
<dbReference type="PROSITE" id="PS00107">
    <property type="entry name" value="PROTEIN_KINASE_ATP"/>
    <property type="match status" value="1"/>
</dbReference>
<dbReference type="FunFam" id="1.10.510.10:FF:000210">
    <property type="entry name" value="Non-specific serine/threonine protein kinase"/>
    <property type="match status" value="1"/>
</dbReference>
<keyword evidence="1 7" id="KW-0723">Serine/threonine-protein kinase</keyword>
<evidence type="ECO:0000313" key="10">
    <source>
        <dbReference type="EMBL" id="EED92863.1"/>
    </source>
</evidence>
<reference evidence="10 11" key="2">
    <citation type="journal article" date="2008" name="Nature">
        <title>The Phaeodactylum genome reveals the evolutionary history of diatom genomes.</title>
        <authorList>
            <person name="Bowler C."/>
            <person name="Allen A.E."/>
            <person name="Badger J.H."/>
            <person name="Grimwood J."/>
            <person name="Jabbari K."/>
            <person name="Kuo A."/>
            <person name="Maheswari U."/>
            <person name="Martens C."/>
            <person name="Maumus F."/>
            <person name="Otillar R.P."/>
            <person name="Rayko E."/>
            <person name="Salamov A."/>
            <person name="Vandepoele K."/>
            <person name="Beszteri B."/>
            <person name="Gruber A."/>
            <person name="Heijde M."/>
            <person name="Katinka M."/>
            <person name="Mock T."/>
            <person name="Valentin K."/>
            <person name="Verret F."/>
            <person name="Berges J.A."/>
            <person name="Brownlee C."/>
            <person name="Cadoret J.P."/>
            <person name="Chiovitti A."/>
            <person name="Choi C.J."/>
            <person name="Coesel S."/>
            <person name="De Martino A."/>
            <person name="Detter J.C."/>
            <person name="Durkin C."/>
            <person name="Falciatore A."/>
            <person name="Fournet J."/>
            <person name="Haruta M."/>
            <person name="Huysman M.J."/>
            <person name="Jenkins B.D."/>
            <person name="Jiroutova K."/>
            <person name="Jorgensen R.E."/>
            <person name="Joubert Y."/>
            <person name="Kaplan A."/>
            <person name="Kroger N."/>
            <person name="Kroth P.G."/>
            <person name="La Roche J."/>
            <person name="Lindquist E."/>
            <person name="Lommer M."/>
            <person name="Martin-Jezequel V."/>
            <person name="Lopez P.J."/>
            <person name="Lucas S."/>
            <person name="Mangogna M."/>
            <person name="McGinnis K."/>
            <person name="Medlin L.K."/>
            <person name="Montsant A."/>
            <person name="Oudot-Le Secq M.P."/>
            <person name="Napoli C."/>
            <person name="Obornik M."/>
            <person name="Parker M.S."/>
            <person name="Petit J.L."/>
            <person name="Porcel B.M."/>
            <person name="Poulsen N."/>
            <person name="Robison M."/>
            <person name="Rychlewski L."/>
            <person name="Rynearson T.A."/>
            <person name="Schmutz J."/>
            <person name="Shapiro H."/>
            <person name="Siaut M."/>
            <person name="Stanley M."/>
            <person name="Sussman M.R."/>
            <person name="Taylor A.R."/>
            <person name="Vardi A."/>
            <person name="von Dassow P."/>
            <person name="Vyverman W."/>
            <person name="Willis A."/>
            <person name="Wyrwicz L.S."/>
            <person name="Rokhsar D.S."/>
            <person name="Weissenbach J."/>
            <person name="Armbrust E.V."/>
            <person name="Green B.R."/>
            <person name="Van de Peer Y."/>
            <person name="Grigoriev I.V."/>
        </authorList>
    </citation>
    <scope>NUCLEOTIDE SEQUENCE [LARGE SCALE GENOMIC DNA]</scope>
    <source>
        <strain evidence="10 11">CCMP1335</strain>
    </source>
</reference>
<proteinExistence type="inferred from homology"/>
<dbReference type="EMBL" id="CM000641">
    <property type="protein sequence ID" value="EED92863.1"/>
    <property type="molecule type" value="Genomic_DNA"/>
</dbReference>
<feature type="non-terminal residue" evidence="10">
    <location>
        <position position="1"/>
    </location>
</feature>
<reference evidence="10 11" key="1">
    <citation type="journal article" date="2004" name="Science">
        <title>The genome of the diatom Thalassiosira pseudonana: ecology, evolution, and metabolism.</title>
        <authorList>
            <person name="Armbrust E.V."/>
            <person name="Berges J.A."/>
            <person name="Bowler C."/>
            <person name="Green B.R."/>
            <person name="Martinez D."/>
            <person name="Putnam N.H."/>
            <person name="Zhou S."/>
            <person name="Allen A.E."/>
            <person name="Apt K.E."/>
            <person name="Bechner M."/>
            <person name="Brzezinski M.A."/>
            <person name="Chaal B.K."/>
            <person name="Chiovitti A."/>
            <person name="Davis A.K."/>
            <person name="Demarest M.S."/>
            <person name="Detter J.C."/>
            <person name="Glavina T."/>
            <person name="Goodstein D."/>
            <person name="Hadi M.Z."/>
            <person name="Hellsten U."/>
            <person name="Hildebrand M."/>
            <person name="Jenkins B.D."/>
            <person name="Jurka J."/>
            <person name="Kapitonov V.V."/>
            <person name="Kroger N."/>
            <person name="Lau W.W."/>
            <person name="Lane T.W."/>
            <person name="Larimer F.W."/>
            <person name="Lippmeier J.C."/>
            <person name="Lucas S."/>
            <person name="Medina M."/>
            <person name="Montsant A."/>
            <person name="Obornik M."/>
            <person name="Parker M.S."/>
            <person name="Palenik B."/>
            <person name="Pazour G.J."/>
            <person name="Richardson P.M."/>
            <person name="Rynearson T.A."/>
            <person name="Saito M.A."/>
            <person name="Schwartz D.C."/>
            <person name="Thamatrakoln K."/>
            <person name="Valentin K."/>
            <person name="Vardi A."/>
            <person name="Wilkerson F.P."/>
            <person name="Rokhsar D.S."/>
        </authorList>
    </citation>
    <scope>NUCLEOTIDE SEQUENCE [LARGE SCALE GENOMIC DNA]</scope>
    <source>
        <strain evidence="10 11">CCMP1335</strain>
    </source>
</reference>
<dbReference type="Proteomes" id="UP000001449">
    <property type="component" value="Chromosome 4"/>
</dbReference>
<dbReference type="PROSITE" id="PS00108">
    <property type="entry name" value="PROTEIN_KINASE_ST"/>
    <property type="match status" value="1"/>
</dbReference>
<sequence>LDDLDIMKVLGIGAFGRVQLAKLKHPVKDLNNHDGYFALKCISKQSLKESGLESQMFNEKAIMSSLDHPFVNRYYCEMEDEKHLYFLLEALTGGELCKRLREEKKFPEAWGQFYSASVLFAFCYMHAKKIAYRDLKPENLVMDSVGYVKVVDFGLAKVIEGGKTWTLCGTPAYLAPEIVLNDGHDWAVDYWALGVFLFEMTSGKEPFRAKNPMEVYKQIVSGHVEIPSDFSSTLADLIRKLLNISKSKRLGRTMGGGGAVMQHRWYSGFDWDAHLEKKLKAPLRPKTKEILSEESVVS</sequence>
<dbReference type="InterPro" id="IPR000961">
    <property type="entry name" value="AGC-kinase_C"/>
</dbReference>
<dbReference type="SMART" id="SM00220">
    <property type="entry name" value="S_TKc"/>
    <property type="match status" value="1"/>
</dbReference>
<evidence type="ECO:0000256" key="4">
    <source>
        <dbReference type="ARBA" id="ARBA00022777"/>
    </source>
</evidence>
<comment type="similarity">
    <text evidence="7">Belongs to the protein kinase superfamily.</text>
</comment>
<evidence type="ECO:0008006" key="12">
    <source>
        <dbReference type="Google" id="ProtNLM"/>
    </source>
</evidence>
<dbReference type="Gene3D" id="1.10.510.10">
    <property type="entry name" value="Transferase(Phosphotransferase) domain 1"/>
    <property type="match status" value="1"/>
</dbReference>
<dbReference type="SUPFAM" id="SSF56112">
    <property type="entry name" value="Protein kinase-like (PK-like)"/>
    <property type="match status" value="1"/>
</dbReference>
<dbReference type="GO" id="GO:0004674">
    <property type="term" value="F:protein serine/threonine kinase activity"/>
    <property type="evidence" value="ECO:0007669"/>
    <property type="project" value="UniProtKB-KW"/>
</dbReference>